<dbReference type="CDD" id="cd00082">
    <property type="entry name" value="HisKA"/>
    <property type="match status" value="1"/>
</dbReference>
<dbReference type="SUPFAM" id="SSF46689">
    <property type="entry name" value="Homeodomain-like"/>
    <property type="match status" value="1"/>
</dbReference>
<gene>
    <name evidence="12" type="ORF">L1I30_08805</name>
</gene>
<evidence type="ECO:0000256" key="8">
    <source>
        <dbReference type="SAM" id="Phobius"/>
    </source>
</evidence>
<dbReference type="Pfam" id="PF07495">
    <property type="entry name" value="Y_Y_Y"/>
    <property type="match status" value="1"/>
</dbReference>
<evidence type="ECO:0000259" key="11">
    <source>
        <dbReference type="PROSITE" id="PS50110"/>
    </source>
</evidence>
<evidence type="ECO:0000256" key="1">
    <source>
        <dbReference type="ARBA" id="ARBA00000085"/>
    </source>
</evidence>
<dbReference type="CDD" id="cd17574">
    <property type="entry name" value="REC_OmpR"/>
    <property type="match status" value="1"/>
</dbReference>
<organism evidence="12 13">
    <name type="scientific">Gillisia lutea</name>
    <dbReference type="NCBI Taxonomy" id="2909668"/>
    <lineage>
        <taxon>Bacteria</taxon>
        <taxon>Pseudomonadati</taxon>
        <taxon>Bacteroidota</taxon>
        <taxon>Flavobacteriia</taxon>
        <taxon>Flavobacteriales</taxon>
        <taxon>Flavobacteriaceae</taxon>
        <taxon>Gillisia</taxon>
    </lineage>
</organism>
<reference evidence="12" key="1">
    <citation type="submission" date="2022-01" db="EMBL/GenBank/DDBJ databases">
        <title>Gillisia lutea sp. nov., isolated from marine plastic residues from the Malvarosa beach (Valencia, Spain).</title>
        <authorList>
            <person name="Vidal-Verdu A."/>
            <person name="Molina-Menor E."/>
            <person name="Satari L."/>
            <person name="Pascual J."/>
            <person name="Pereto J."/>
            <person name="Porcar M."/>
        </authorList>
    </citation>
    <scope>NUCLEOTIDE SEQUENCE</scope>
    <source>
        <strain evidence="12">M10.2A</strain>
    </source>
</reference>
<dbReference type="PRINTS" id="PR00344">
    <property type="entry name" value="BCTRLSENSOR"/>
</dbReference>
<dbReference type="InterPro" id="IPR015943">
    <property type="entry name" value="WD40/YVTN_repeat-like_dom_sf"/>
</dbReference>
<dbReference type="InterPro" id="IPR004358">
    <property type="entry name" value="Sig_transdc_His_kin-like_C"/>
</dbReference>
<dbReference type="PROSITE" id="PS50109">
    <property type="entry name" value="HIS_KIN"/>
    <property type="match status" value="1"/>
</dbReference>
<evidence type="ECO:0000256" key="2">
    <source>
        <dbReference type="ARBA" id="ARBA00012438"/>
    </source>
</evidence>
<comment type="catalytic activity">
    <reaction evidence="1">
        <text>ATP + protein L-histidine = ADP + protein N-phospho-L-histidine.</text>
        <dbReference type="EC" id="2.7.13.3"/>
    </reaction>
</comment>
<dbReference type="Pfam" id="PF02518">
    <property type="entry name" value="HATPase_c"/>
    <property type="match status" value="1"/>
</dbReference>
<dbReference type="InterPro" id="IPR001789">
    <property type="entry name" value="Sig_transdc_resp-reg_receiver"/>
</dbReference>
<dbReference type="SUPFAM" id="SSF47384">
    <property type="entry name" value="Homodimeric domain of signal transducing histidine kinase"/>
    <property type="match status" value="1"/>
</dbReference>
<dbReference type="InterPro" id="IPR005467">
    <property type="entry name" value="His_kinase_dom"/>
</dbReference>
<dbReference type="Pfam" id="PF00072">
    <property type="entry name" value="Response_reg"/>
    <property type="match status" value="1"/>
</dbReference>
<dbReference type="SUPFAM" id="SSF63829">
    <property type="entry name" value="Calcium-dependent phosphotriesterase"/>
    <property type="match status" value="3"/>
</dbReference>
<dbReference type="InterPro" id="IPR011006">
    <property type="entry name" value="CheY-like_superfamily"/>
</dbReference>
<keyword evidence="5" id="KW-0238">DNA-binding</keyword>
<keyword evidence="4" id="KW-0805">Transcription regulation</keyword>
<dbReference type="InterPro" id="IPR036097">
    <property type="entry name" value="HisK_dim/P_sf"/>
</dbReference>
<evidence type="ECO:0000313" key="12">
    <source>
        <dbReference type="EMBL" id="MCF4101762.1"/>
    </source>
</evidence>
<keyword evidence="8" id="KW-0472">Membrane</keyword>
<dbReference type="InterPro" id="IPR003594">
    <property type="entry name" value="HATPase_dom"/>
</dbReference>
<feature type="transmembrane region" description="Helical" evidence="8">
    <location>
        <begin position="773"/>
        <end position="795"/>
    </location>
</feature>
<dbReference type="Proteomes" id="UP001179363">
    <property type="component" value="Unassembled WGS sequence"/>
</dbReference>
<dbReference type="Gene3D" id="3.30.565.10">
    <property type="entry name" value="Histidine kinase-like ATPase, C-terminal domain"/>
    <property type="match status" value="1"/>
</dbReference>
<feature type="domain" description="HTH araC/xylS-type" evidence="9">
    <location>
        <begin position="1246"/>
        <end position="1345"/>
    </location>
</feature>
<dbReference type="PROSITE" id="PS00041">
    <property type="entry name" value="HTH_ARAC_FAMILY_1"/>
    <property type="match status" value="1"/>
</dbReference>
<dbReference type="PANTHER" id="PTHR43547:SF2">
    <property type="entry name" value="HYBRID SIGNAL TRANSDUCTION HISTIDINE KINASE C"/>
    <property type="match status" value="1"/>
</dbReference>
<keyword evidence="3 7" id="KW-0597">Phosphoprotein</keyword>
<dbReference type="SMART" id="SM00448">
    <property type="entry name" value="REC"/>
    <property type="match status" value="1"/>
</dbReference>
<dbReference type="InterPro" id="IPR036890">
    <property type="entry name" value="HATPase_C_sf"/>
</dbReference>
<dbReference type="Pfam" id="PF12833">
    <property type="entry name" value="HTH_18"/>
    <property type="match status" value="1"/>
</dbReference>
<feature type="domain" description="Response regulatory" evidence="11">
    <location>
        <begin position="1100"/>
        <end position="1215"/>
    </location>
</feature>
<proteinExistence type="predicted"/>
<dbReference type="InterPro" id="IPR009057">
    <property type="entry name" value="Homeodomain-like_sf"/>
</dbReference>
<dbReference type="EC" id="2.7.13.3" evidence="2"/>
<accession>A0ABS9EFX9</accession>
<dbReference type="Gene3D" id="2.60.40.10">
    <property type="entry name" value="Immunoglobulins"/>
    <property type="match status" value="1"/>
</dbReference>
<dbReference type="InterPro" id="IPR013783">
    <property type="entry name" value="Ig-like_fold"/>
</dbReference>
<feature type="domain" description="Histidine kinase" evidence="10">
    <location>
        <begin position="831"/>
        <end position="1061"/>
    </location>
</feature>
<evidence type="ECO:0000259" key="10">
    <source>
        <dbReference type="PROSITE" id="PS50109"/>
    </source>
</evidence>
<keyword evidence="8" id="KW-1133">Transmembrane helix</keyword>
<dbReference type="Gene3D" id="1.10.10.60">
    <property type="entry name" value="Homeodomain-like"/>
    <property type="match status" value="2"/>
</dbReference>
<dbReference type="PROSITE" id="PS50110">
    <property type="entry name" value="RESPONSE_REGULATORY"/>
    <property type="match status" value="1"/>
</dbReference>
<dbReference type="InterPro" id="IPR011123">
    <property type="entry name" value="Y_Y_Y"/>
</dbReference>
<keyword evidence="8" id="KW-0812">Transmembrane</keyword>
<protein>
    <recommendedName>
        <fullName evidence="2">histidine kinase</fullName>
        <ecNumber evidence="2">2.7.13.3</ecNumber>
    </recommendedName>
</protein>
<evidence type="ECO:0000313" key="13">
    <source>
        <dbReference type="Proteomes" id="UP001179363"/>
    </source>
</evidence>
<feature type="modified residue" description="4-aspartylphosphate" evidence="7">
    <location>
        <position position="1148"/>
    </location>
</feature>
<dbReference type="SUPFAM" id="SSF55874">
    <property type="entry name" value="ATPase domain of HSP90 chaperone/DNA topoisomerase II/histidine kinase"/>
    <property type="match status" value="1"/>
</dbReference>
<keyword evidence="6" id="KW-0804">Transcription</keyword>
<comment type="caution">
    <text evidence="12">The sequence shown here is derived from an EMBL/GenBank/DDBJ whole genome shotgun (WGS) entry which is preliminary data.</text>
</comment>
<dbReference type="SMART" id="SM00342">
    <property type="entry name" value="HTH_ARAC"/>
    <property type="match status" value="1"/>
</dbReference>
<dbReference type="RefSeq" id="WP_236133910.1">
    <property type="nucleotide sequence ID" value="NZ_JAKGTH010000008.1"/>
</dbReference>
<dbReference type="EMBL" id="JAKGTH010000008">
    <property type="protein sequence ID" value="MCF4101762.1"/>
    <property type="molecule type" value="Genomic_DNA"/>
</dbReference>
<evidence type="ECO:0000259" key="9">
    <source>
        <dbReference type="PROSITE" id="PS01124"/>
    </source>
</evidence>
<dbReference type="PANTHER" id="PTHR43547">
    <property type="entry name" value="TWO-COMPONENT HISTIDINE KINASE"/>
    <property type="match status" value="1"/>
</dbReference>
<dbReference type="Gene3D" id="2.130.10.10">
    <property type="entry name" value="YVTN repeat-like/Quinoprotein amine dehydrogenase"/>
    <property type="match status" value="2"/>
</dbReference>
<keyword evidence="13" id="KW-1185">Reference proteome</keyword>
<dbReference type="SUPFAM" id="SSF52172">
    <property type="entry name" value="CheY-like"/>
    <property type="match status" value="1"/>
</dbReference>
<sequence length="1345" mass="153604">MYNFESLKNNVTQRAVASISQDEMGFIWMGTNGLGLSRFNGVDYTSYQYSEIDSTSLSNSLIHSTYLDTKNRLWVGTEAGLDLYNRELDNFTHINLFLKKTVKRISVQAILEDKNGDILIGTHQSGLFKIDPITLLPSKIKITGVRQTENLLINSLAFFDNRILIGTNDGLLELDTDENVVYPIVFVTVNGKEKVSTAIKTMEVDDKGSVWLGTLNQGLLKIDGNENGRYLIEHFPITTKRVLSLLDTPRKTILCGTENDGMFEIDRKGKVVNHYLNNKFDNKGIKSNSIWSLFLDDQQRIWIGYYNNGVGVYDRLHDKFPDIESKPNYPNSLQSSSVTGIIKDDNNRLWIGMDGGGIDVYDPKTNVFTHLLNNKNSIANGLNSPDVQTLYKDSKGNIWVGTWDYGIYFLEKGSTSFSHYSVENTNRQITSNRILSFSEDSDGIIWIGTFSSGIHSFSPIIKKFSTYNQEPFGSAKISFSDIRKIYVDSEDNIWIGGNAGLFKFKRHKNYFKLDMLSSRLYNKNAGQPYTSLVIDLYEDSSKNIWIGTDGAGLCRYDMKKDTFSWMEAKSGFNKVTASSIIEDENGAIWVAGNNGLTKIDKENYISQNFSINDGLLTNDFNNSAVFKDEKGKLYFGSYEGINHFNPENLTVNKHTPTVYLTDFKLFNQPVLPGQEDSPLKKVVSQTEKITLTHSQSVFTIDYASIDFTRPEKIQFAYYLEGFEDRWNYVENSRSATYTNLPAGNYVFKVKAANSDGIWNDEAASLNIEILRPWWFTNFAIICYVLILALITYFTFKFLDSRLQARRTIAQEREKRIHEETLNNKKIQFFTNISHEFRTPLTLILSPLEDILKEASLPEKIKNKHKIIHKNTKRLKHLIDELMDFRKLQFNKIPLSVTFFNINNLVEDIIDHFQEEAQHRNIALSIENEYGVKNIWADKSKLEKIIFNILSNAFKSTTNNGIITLTIGLKENHLFPLIKDASPRKALEISIEDTGKGIHPDELNKIFDRFYQIKELNEQYYSGTGIGLEVVRSFIDLHKGQIDVESEIGVGTKFRILIPIGKEHYEPSDIASNTDNSIKYIPVNEIQEDETPPENNAQKRTLLVVEDNIELRTYIKQELQTFYKVIEAEDGEEGLKKAKKMIPDVVITDVVMPKLNGHELCEMLKNDLRTSHIPVLMLTAKSMVDDWVEGLNAGADVYLNKPFEMKVMRSHLKQLITNRELLFSKYMGAYKKTELEPSTSLDKEFISNIIIYTQENISEANLNVEKLADQFNLSRSQLYRKIKALTGLTANELIRKIRLERAKELIEAGHNSISEISYNVGFSSPSYFSKCFKAHFGVLPTEVNNK</sequence>
<evidence type="ECO:0000256" key="4">
    <source>
        <dbReference type="ARBA" id="ARBA00023015"/>
    </source>
</evidence>
<evidence type="ECO:0000256" key="3">
    <source>
        <dbReference type="ARBA" id="ARBA00022553"/>
    </source>
</evidence>
<name>A0ABS9EFX9_9FLAO</name>
<dbReference type="InterPro" id="IPR003661">
    <property type="entry name" value="HisK_dim/P_dom"/>
</dbReference>
<dbReference type="Pfam" id="PF00512">
    <property type="entry name" value="HisKA"/>
    <property type="match status" value="1"/>
</dbReference>
<dbReference type="Gene3D" id="3.40.50.2300">
    <property type="match status" value="1"/>
</dbReference>
<dbReference type="InterPro" id="IPR018062">
    <property type="entry name" value="HTH_AraC-typ_CS"/>
</dbReference>
<evidence type="ECO:0000256" key="7">
    <source>
        <dbReference type="PROSITE-ProRule" id="PRU00169"/>
    </source>
</evidence>
<dbReference type="SMART" id="SM00387">
    <property type="entry name" value="HATPase_c"/>
    <property type="match status" value="1"/>
</dbReference>
<dbReference type="Gene3D" id="1.10.287.130">
    <property type="match status" value="1"/>
</dbReference>
<dbReference type="InterPro" id="IPR018060">
    <property type="entry name" value="HTH_AraC"/>
</dbReference>
<dbReference type="PROSITE" id="PS01124">
    <property type="entry name" value="HTH_ARAC_FAMILY_2"/>
    <property type="match status" value="1"/>
</dbReference>
<evidence type="ECO:0000256" key="6">
    <source>
        <dbReference type="ARBA" id="ARBA00023163"/>
    </source>
</evidence>
<evidence type="ECO:0000256" key="5">
    <source>
        <dbReference type="ARBA" id="ARBA00023125"/>
    </source>
</evidence>
<dbReference type="SMART" id="SM00388">
    <property type="entry name" value="HisKA"/>
    <property type="match status" value="1"/>
</dbReference>
<dbReference type="Pfam" id="PF07494">
    <property type="entry name" value="Reg_prop"/>
    <property type="match status" value="4"/>
</dbReference>
<dbReference type="InterPro" id="IPR011110">
    <property type="entry name" value="Reg_prop"/>
</dbReference>